<proteinExistence type="inferred from homology"/>
<dbReference type="Gene3D" id="3.40.710.10">
    <property type="entry name" value="DD-peptidase/beta-lactamase superfamily"/>
    <property type="match status" value="2"/>
</dbReference>
<feature type="region of interest" description="Disordered" evidence="3">
    <location>
        <begin position="368"/>
        <end position="392"/>
    </location>
</feature>
<dbReference type="PANTHER" id="PTHR30023">
    <property type="entry name" value="D-ALANYL-D-ALANINE CARBOXYPEPTIDASE"/>
    <property type="match status" value="1"/>
</dbReference>
<name>A0ABS0DB95_9NOCA</name>
<protein>
    <submittedName>
        <fullName evidence="5">D-alanyl-D-alanine carboxypeptidase</fullName>
    </submittedName>
</protein>
<evidence type="ECO:0000256" key="2">
    <source>
        <dbReference type="ARBA" id="ARBA00022801"/>
    </source>
</evidence>
<comment type="caution">
    <text evidence="5">The sequence shown here is derived from an EMBL/GenBank/DDBJ whole genome shotgun (WGS) entry which is preliminary data.</text>
</comment>
<evidence type="ECO:0000256" key="3">
    <source>
        <dbReference type="SAM" id="MobiDB-lite"/>
    </source>
</evidence>
<feature type="transmembrane region" description="Helical" evidence="4">
    <location>
        <begin position="12"/>
        <end position="34"/>
    </location>
</feature>
<dbReference type="RefSeq" id="WP_195003197.1">
    <property type="nucleotide sequence ID" value="NZ_JADLQN010000002.1"/>
</dbReference>
<evidence type="ECO:0000313" key="6">
    <source>
        <dbReference type="Proteomes" id="UP000707731"/>
    </source>
</evidence>
<organism evidence="5 6">
    <name type="scientific">Nocardia higoensis</name>
    <dbReference type="NCBI Taxonomy" id="228599"/>
    <lineage>
        <taxon>Bacteria</taxon>
        <taxon>Bacillati</taxon>
        <taxon>Actinomycetota</taxon>
        <taxon>Actinomycetes</taxon>
        <taxon>Mycobacteriales</taxon>
        <taxon>Nocardiaceae</taxon>
        <taxon>Nocardia</taxon>
    </lineage>
</organism>
<dbReference type="GO" id="GO:0004180">
    <property type="term" value="F:carboxypeptidase activity"/>
    <property type="evidence" value="ECO:0007669"/>
    <property type="project" value="UniProtKB-KW"/>
</dbReference>
<keyword evidence="5" id="KW-0121">Carboxypeptidase</keyword>
<keyword evidence="4" id="KW-0812">Transmembrane</keyword>
<keyword evidence="6" id="KW-1185">Reference proteome</keyword>
<keyword evidence="4" id="KW-0472">Membrane</keyword>
<evidence type="ECO:0000256" key="1">
    <source>
        <dbReference type="ARBA" id="ARBA00006096"/>
    </source>
</evidence>
<gene>
    <name evidence="5" type="ORF">IU449_14525</name>
</gene>
<dbReference type="PRINTS" id="PR00922">
    <property type="entry name" value="DADACBPTASE3"/>
</dbReference>
<comment type="similarity">
    <text evidence="1">Belongs to the peptidase S13 family.</text>
</comment>
<reference evidence="5 6" key="1">
    <citation type="submission" date="2020-10" db="EMBL/GenBank/DDBJ databases">
        <title>Identification of Nocardia species via Next-generation sequencing and recognition of intraspecies genetic diversity.</title>
        <authorList>
            <person name="Li P."/>
            <person name="Li P."/>
            <person name="Lu B."/>
        </authorList>
    </citation>
    <scope>NUCLEOTIDE SEQUENCE [LARGE SCALE GENOMIC DNA]</scope>
    <source>
        <strain evidence="5 6">BJ06-0143</strain>
    </source>
</reference>
<sequence>MGDSASRGRRRLWITVVTTFAVIALLAGTALLVVRPWTPEFRHGKLTIAESPAPVRALPRLQPADDNGAPTPAGVTAALAQPITSPDLGDFSGVVTDAETGTTLWSSDADEARIPSSTNKILTTAAALLALPADHRVVTKVVAGAAPNELVLVGGGDPTLTAQPDGKGYYPNSARLSDLVGQIRSAGRAVDTIVVDTSLYAGPTMAQGWEDIDVPQGSIAPIEAVMIDGGRAEALVEYSPRTTTPALDVGRTLAAALGLDPNRVRTGTADPAAAEVASVRSAPLRDRLHAMMLHSDNVLAETIGREIALATGHEPSFTGAVAAVRATLEGAGFDLTGVVLHDSSGLSTDDRLPARLLDDILAAAAAAGGEIPESADEDGATTTAGSGADRGTDHAALTPLLDALPVAGATGSLSSRYVQQNREGAGWVRAKTGTLTVASTLAGYVLDRDGRVLTFALMSNDRPPEVSRPALDAIARTLRNCGCS</sequence>
<dbReference type="InterPro" id="IPR000667">
    <property type="entry name" value="Peptidase_S13"/>
</dbReference>
<dbReference type="EMBL" id="JADLQN010000002">
    <property type="protein sequence ID" value="MBF6355748.1"/>
    <property type="molecule type" value="Genomic_DNA"/>
</dbReference>
<evidence type="ECO:0000256" key="4">
    <source>
        <dbReference type="SAM" id="Phobius"/>
    </source>
</evidence>
<dbReference type="Proteomes" id="UP000707731">
    <property type="component" value="Unassembled WGS sequence"/>
</dbReference>
<accession>A0ABS0DB95</accession>
<evidence type="ECO:0000313" key="5">
    <source>
        <dbReference type="EMBL" id="MBF6355748.1"/>
    </source>
</evidence>
<dbReference type="InterPro" id="IPR012338">
    <property type="entry name" value="Beta-lactam/transpept-like"/>
</dbReference>
<dbReference type="SUPFAM" id="SSF56601">
    <property type="entry name" value="beta-lactamase/transpeptidase-like"/>
    <property type="match status" value="1"/>
</dbReference>
<dbReference type="PANTHER" id="PTHR30023:SF0">
    <property type="entry name" value="PENICILLIN-SENSITIVE CARBOXYPEPTIDASE A"/>
    <property type="match status" value="1"/>
</dbReference>
<dbReference type="Pfam" id="PF02113">
    <property type="entry name" value="Peptidase_S13"/>
    <property type="match status" value="3"/>
</dbReference>
<keyword evidence="5" id="KW-0645">Protease</keyword>
<keyword evidence="4" id="KW-1133">Transmembrane helix</keyword>
<keyword evidence="2" id="KW-0378">Hydrolase</keyword>